<gene>
    <name evidence="5" type="ORF">V865_002030</name>
</gene>
<dbReference type="PROSITE" id="PS51767">
    <property type="entry name" value="PEPTIDASE_A1"/>
    <property type="match status" value="1"/>
</dbReference>
<feature type="region of interest" description="Disordered" evidence="2">
    <location>
        <begin position="248"/>
        <end position="288"/>
    </location>
</feature>
<protein>
    <recommendedName>
        <fullName evidence="4">Peptidase A1 domain-containing protein</fullName>
    </recommendedName>
</protein>
<dbReference type="KEGG" id="ker:91100834"/>
<evidence type="ECO:0000256" key="2">
    <source>
        <dbReference type="SAM" id="MobiDB-lite"/>
    </source>
</evidence>
<dbReference type="InterPro" id="IPR034164">
    <property type="entry name" value="Pepsin-like_dom"/>
</dbReference>
<comment type="similarity">
    <text evidence="1">Belongs to the peptidase A1 family.</text>
</comment>
<dbReference type="AlphaFoldDB" id="A0AAX4KEJ5"/>
<evidence type="ECO:0000259" key="4">
    <source>
        <dbReference type="PROSITE" id="PS51767"/>
    </source>
</evidence>
<feature type="region of interest" description="Disordered" evidence="2">
    <location>
        <begin position="389"/>
        <end position="436"/>
    </location>
</feature>
<feature type="region of interest" description="Disordered" evidence="2">
    <location>
        <begin position="24"/>
        <end position="67"/>
    </location>
</feature>
<feature type="compositionally biased region" description="Low complexity" evidence="2">
    <location>
        <begin position="318"/>
        <end position="337"/>
    </location>
</feature>
<feature type="compositionally biased region" description="Basic and acidic residues" evidence="2">
    <location>
        <begin position="34"/>
        <end position="48"/>
    </location>
</feature>
<dbReference type="Pfam" id="PF00026">
    <property type="entry name" value="Asp"/>
    <property type="match status" value="2"/>
</dbReference>
<evidence type="ECO:0000256" key="3">
    <source>
        <dbReference type="SAM" id="SignalP"/>
    </source>
</evidence>
<organism evidence="5 6">
    <name type="scientific">Kwoniella europaea PYCC6329</name>
    <dbReference type="NCBI Taxonomy" id="1423913"/>
    <lineage>
        <taxon>Eukaryota</taxon>
        <taxon>Fungi</taxon>
        <taxon>Dikarya</taxon>
        <taxon>Basidiomycota</taxon>
        <taxon>Agaricomycotina</taxon>
        <taxon>Tremellomycetes</taxon>
        <taxon>Tremellales</taxon>
        <taxon>Cryptococcaceae</taxon>
        <taxon>Kwoniella</taxon>
    </lineage>
</organism>
<sequence length="748" mass="78594">MVTAQLFITVLSLLSISHAILTPAHGSSQSQSMRRSDSTWGEQHRDILPRSQPQKNRGKARALKRGPSVGVGGVHLDIHERTYTGTKGIRKRAVEINGTEVSLGTAQNTFVVPVSIGSPPSVYPLQLDLASSDLLVASTLCTSTSCPVSLGPNVNAYYDVSKGSSGFEEVDGNRTYWNSSYADGTVASGVVVRETVTMGEVVLQGQVMGFINSTNLTLSQQKISGILGLGFPRLSALSHILLDEEYQDTSSSPNVSSSTSASSSIPSASVSASSSSSATSTSSSSSPTYYPPLLENLVRTPHIPYPVFALALAPPPSSSNSTATSTSTSTSATSTSTVRYQSSIGSLTLGGVSSHYISNRTGSGRTITDIEWHEVMPFGKARSFSNDTAEALSRTLTASSSPTSSPSPSGSATSSSDSESTRRRKRSDQSQLNDLPSNLEQLGEEEYLFWALELHNLSLNGTDIPLNSSYADIGLPSIALLDVGFNGISGPQQDVVALFSKINDARQVAEGRWVVPCDTRMTIGFSFGGRYIQLQPSDWISTQIDSSSFCLAWPIASPSTGDGMDWQLGTPFLKKVYSIYSYGINGVQAPLVGFLPLEDNPSTSESSSSSSGSTSTSTTHTSYDPNSPTPTTIEDLHLTTTIKTVLPNNILPDPTYTTPTYVYSASPSLLQAGITQFIGLANSSAYSVEQVPVISLDSAATSRIASMAGGEDGGSAAPASSGAMRVCGTVGVGMGMVVGMIGVLFHLL</sequence>
<proteinExistence type="inferred from homology"/>
<feature type="region of interest" description="Disordered" evidence="2">
    <location>
        <begin position="600"/>
        <end position="633"/>
    </location>
</feature>
<dbReference type="GeneID" id="91100834"/>
<evidence type="ECO:0000256" key="1">
    <source>
        <dbReference type="ARBA" id="ARBA00007447"/>
    </source>
</evidence>
<feature type="compositionally biased region" description="Low complexity" evidence="2">
    <location>
        <begin position="602"/>
        <end position="622"/>
    </location>
</feature>
<feature type="region of interest" description="Disordered" evidence="2">
    <location>
        <begin position="316"/>
        <end position="338"/>
    </location>
</feature>
<dbReference type="GO" id="GO:0004190">
    <property type="term" value="F:aspartic-type endopeptidase activity"/>
    <property type="evidence" value="ECO:0007669"/>
    <property type="project" value="InterPro"/>
</dbReference>
<dbReference type="FunFam" id="2.40.70.10:FF:000135">
    <property type="entry name" value="Peptidase, putative"/>
    <property type="match status" value="1"/>
</dbReference>
<feature type="domain" description="Peptidase A1" evidence="4">
    <location>
        <begin position="110"/>
        <end position="595"/>
    </location>
</feature>
<dbReference type="InterPro" id="IPR021109">
    <property type="entry name" value="Peptidase_aspartic_dom_sf"/>
</dbReference>
<accession>A0AAX4KEJ5</accession>
<feature type="compositionally biased region" description="Low complexity" evidence="2">
    <location>
        <begin position="249"/>
        <end position="286"/>
    </location>
</feature>
<feature type="compositionally biased region" description="Polar residues" evidence="2">
    <location>
        <begin position="623"/>
        <end position="633"/>
    </location>
</feature>
<dbReference type="SUPFAM" id="SSF50630">
    <property type="entry name" value="Acid proteases"/>
    <property type="match status" value="1"/>
</dbReference>
<reference evidence="5 6" key="1">
    <citation type="submission" date="2024-01" db="EMBL/GenBank/DDBJ databases">
        <title>Comparative genomics of Cryptococcus and Kwoniella reveals pathogenesis evolution and contrasting modes of karyotype evolution via chromosome fusion or intercentromeric recombination.</title>
        <authorList>
            <person name="Coelho M.A."/>
            <person name="David-Palma M."/>
            <person name="Shea T."/>
            <person name="Bowers K."/>
            <person name="McGinley-Smith S."/>
            <person name="Mohammad A.W."/>
            <person name="Gnirke A."/>
            <person name="Yurkov A.M."/>
            <person name="Nowrousian M."/>
            <person name="Sun S."/>
            <person name="Cuomo C.A."/>
            <person name="Heitman J."/>
        </authorList>
    </citation>
    <scope>NUCLEOTIDE SEQUENCE [LARGE SCALE GENOMIC DNA]</scope>
    <source>
        <strain evidence="5 6">PYCC6329</strain>
    </source>
</reference>
<dbReference type="CDD" id="cd05471">
    <property type="entry name" value="pepsin_like"/>
    <property type="match status" value="1"/>
</dbReference>
<keyword evidence="6" id="KW-1185">Reference proteome</keyword>
<dbReference type="GO" id="GO:0006508">
    <property type="term" value="P:proteolysis"/>
    <property type="evidence" value="ECO:0007669"/>
    <property type="project" value="InterPro"/>
</dbReference>
<feature type="signal peptide" evidence="3">
    <location>
        <begin position="1"/>
        <end position="19"/>
    </location>
</feature>
<dbReference type="RefSeq" id="XP_066081937.1">
    <property type="nucleotide sequence ID" value="XM_066225840.1"/>
</dbReference>
<dbReference type="EMBL" id="CP144089">
    <property type="protein sequence ID" value="WWD03970.1"/>
    <property type="molecule type" value="Genomic_DNA"/>
</dbReference>
<feature type="chain" id="PRO_5043556496" description="Peptidase A1 domain-containing protein" evidence="3">
    <location>
        <begin position="20"/>
        <end position="748"/>
    </location>
</feature>
<evidence type="ECO:0000313" key="6">
    <source>
        <dbReference type="Proteomes" id="UP001358614"/>
    </source>
</evidence>
<dbReference type="Gene3D" id="2.40.70.10">
    <property type="entry name" value="Acid Proteases"/>
    <property type="match status" value="2"/>
</dbReference>
<dbReference type="PANTHER" id="PTHR47966">
    <property type="entry name" value="BETA-SITE APP-CLEAVING ENZYME, ISOFORM A-RELATED"/>
    <property type="match status" value="1"/>
</dbReference>
<feature type="compositionally biased region" description="Low complexity" evidence="2">
    <location>
        <begin position="393"/>
        <end position="418"/>
    </location>
</feature>
<evidence type="ECO:0000313" key="5">
    <source>
        <dbReference type="EMBL" id="WWD03970.1"/>
    </source>
</evidence>
<dbReference type="InterPro" id="IPR001461">
    <property type="entry name" value="Aspartic_peptidase_A1"/>
</dbReference>
<name>A0AAX4KEJ5_9TREE</name>
<dbReference type="Proteomes" id="UP001358614">
    <property type="component" value="Chromosome 1"/>
</dbReference>
<dbReference type="PRINTS" id="PR00792">
    <property type="entry name" value="PEPSIN"/>
</dbReference>
<keyword evidence="3" id="KW-0732">Signal</keyword>
<dbReference type="PANTHER" id="PTHR47966:SF74">
    <property type="entry name" value="AGR407CP"/>
    <property type="match status" value="1"/>
</dbReference>
<dbReference type="InterPro" id="IPR033121">
    <property type="entry name" value="PEPTIDASE_A1"/>
</dbReference>